<dbReference type="SUPFAM" id="SSF51366">
    <property type="entry name" value="Ribulose-phoshate binding barrel"/>
    <property type="match status" value="1"/>
</dbReference>
<dbReference type="Gene3D" id="3.20.20.70">
    <property type="entry name" value="Aldolase class I"/>
    <property type="match status" value="1"/>
</dbReference>
<comment type="subunit">
    <text evidence="3">Tetramer of two alpha and two beta chains.</text>
</comment>
<sequence>MKTQIGATALEQVLRDAKAQNRAALIGYIPAGFPSIEGCKAAIDVLVAAGFDAIEIGYPYSDPVMDGPIIQEAADLALRNGVKAKDVMATLAHASATGAAAVVMTYWNPIEQFGAESFADAIAAAGGSGVITPDLSFEQAHPWKESATQAGINTIFVVAPSTTAERLQKVTSITSGFVYAASLMGVTGTRNSISNSAQELVTRIREVTDLPVAVGLGVSTPEQAREVARYADGVIIGSALIKELLNKGLDEGLANLKKLAESLASATKGAR</sequence>
<dbReference type="GO" id="GO:0004834">
    <property type="term" value="F:tryptophan synthase activity"/>
    <property type="evidence" value="ECO:0007669"/>
    <property type="project" value="UniProtKB-EC"/>
</dbReference>
<comment type="pathway">
    <text evidence="2">Amino-acid biosynthesis; L-tryptophan biosynthesis; L-tryptophan from chorismate: step 5/5.</text>
</comment>
<dbReference type="UniPathway" id="UPA00035">
    <property type="reaction ID" value="UER00044"/>
</dbReference>
<evidence type="ECO:0000313" key="10">
    <source>
        <dbReference type="EMBL" id="CAB4550326.1"/>
    </source>
</evidence>
<keyword evidence="5" id="KW-0028">Amino-acid biosynthesis</keyword>
<keyword evidence="8" id="KW-0456">Lyase</keyword>
<evidence type="ECO:0000256" key="6">
    <source>
        <dbReference type="ARBA" id="ARBA00022822"/>
    </source>
</evidence>
<organism evidence="10">
    <name type="scientific">freshwater metagenome</name>
    <dbReference type="NCBI Taxonomy" id="449393"/>
    <lineage>
        <taxon>unclassified sequences</taxon>
        <taxon>metagenomes</taxon>
        <taxon>ecological metagenomes</taxon>
    </lineage>
</organism>
<reference evidence="10" key="1">
    <citation type="submission" date="2020-05" db="EMBL/GenBank/DDBJ databases">
        <authorList>
            <person name="Chiriac C."/>
            <person name="Salcher M."/>
            <person name="Ghai R."/>
            <person name="Kavagutti S V."/>
        </authorList>
    </citation>
    <scope>NUCLEOTIDE SEQUENCE</scope>
</reference>
<evidence type="ECO:0000256" key="2">
    <source>
        <dbReference type="ARBA" id="ARBA00004733"/>
    </source>
</evidence>
<evidence type="ECO:0000256" key="5">
    <source>
        <dbReference type="ARBA" id="ARBA00022605"/>
    </source>
</evidence>
<dbReference type="AlphaFoldDB" id="A0A6J6CGE8"/>
<dbReference type="PROSITE" id="PS00167">
    <property type="entry name" value="TRP_SYNTHASE_ALPHA"/>
    <property type="match status" value="1"/>
</dbReference>
<comment type="catalytic activity">
    <reaction evidence="9">
        <text>(1S,2R)-1-C-(indol-3-yl)glycerol 3-phosphate + L-serine = D-glyceraldehyde 3-phosphate + L-tryptophan + H2O</text>
        <dbReference type="Rhea" id="RHEA:10532"/>
        <dbReference type="ChEBI" id="CHEBI:15377"/>
        <dbReference type="ChEBI" id="CHEBI:33384"/>
        <dbReference type="ChEBI" id="CHEBI:57912"/>
        <dbReference type="ChEBI" id="CHEBI:58866"/>
        <dbReference type="ChEBI" id="CHEBI:59776"/>
        <dbReference type="EC" id="4.2.1.20"/>
    </reaction>
</comment>
<protein>
    <recommendedName>
        <fullName evidence="4">tryptophan synthase</fullName>
        <ecNumber evidence="4">4.2.1.20</ecNumber>
    </recommendedName>
</protein>
<dbReference type="GO" id="GO:0005829">
    <property type="term" value="C:cytosol"/>
    <property type="evidence" value="ECO:0007669"/>
    <property type="project" value="TreeGrafter"/>
</dbReference>
<evidence type="ECO:0000256" key="9">
    <source>
        <dbReference type="ARBA" id="ARBA00049047"/>
    </source>
</evidence>
<dbReference type="PANTHER" id="PTHR43406">
    <property type="entry name" value="TRYPTOPHAN SYNTHASE, ALPHA CHAIN"/>
    <property type="match status" value="1"/>
</dbReference>
<keyword evidence="7" id="KW-0057">Aromatic amino acid biosynthesis</keyword>
<evidence type="ECO:0000256" key="4">
    <source>
        <dbReference type="ARBA" id="ARBA00012043"/>
    </source>
</evidence>
<dbReference type="InterPro" id="IPR018204">
    <property type="entry name" value="Trp_synthase_alpha_AS"/>
</dbReference>
<comment type="function">
    <text evidence="1">The alpha subunit is responsible for the aldol cleavage of indoleglycerol phosphate to indole and glyceraldehyde 3-phosphate.</text>
</comment>
<dbReference type="FunFam" id="3.20.20.70:FF:000037">
    <property type="entry name" value="Tryptophan synthase alpha chain"/>
    <property type="match status" value="1"/>
</dbReference>
<accession>A0A6J6CGE8</accession>
<dbReference type="EC" id="4.2.1.20" evidence="4"/>
<dbReference type="PANTHER" id="PTHR43406:SF1">
    <property type="entry name" value="TRYPTOPHAN SYNTHASE ALPHA CHAIN, CHLOROPLASTIC"/>
    <property type="match status" value="1"/>
</dbReference>
<dbReference type="CDD" id="cd04724">
    <property type="entry name" value="Tryptophan_synthase_alpha"/>
    <property type="match status" value="1"/>
</dbReference>
<proteinExistence type="inferred from homology"/>
<dbReference type="InterPro" id="IPR011060">
    <property type="entry name" value="RibuloseP-bd_barrel"/>
</dbReference>
<keyword evidence="6" id="KW-0822">Tryptophan biosynthesis</keyword>
<dbReference type="NCBIfam" id="TIGR00262">
    <property type="entry name" value="trpA"/>
    <property type="match status" value="1"/>
</dbReference>
<dbReference type="HAMAP" id="MF_00131">
    <property type="entry name" value="Trp_synth_alpha"/>
    <property type="match status" value="1"/>
</dbReference>
<evidence type="ECO:0000256" key="3">
    <source>
        <dbReference type="ARBA" id="ARBA00011270"/>
    </source>
</evidence>
<dbReference type="InterPro" id="IPR013785">
    <property type="entry name" value="Aldolase_TIM"/>
</dbReference>
<name>A0A6J6CGE8_9ZZZZ</name>
<evidence type="ECO:0000256" key="1">
    <source>
        <dbReference type="ARBA" id="ARBA00003365"/>
    </source>
</evidence>
<evidence type="ECO:0000256" key="7">
    <source>
        <dbReference type="ARBA" id="ARBA00023141"/>
    </source>
</evidence>
<dbReference type="EMBL" id="CAEZSV010000051">
    <property type="protein sequence ID" value="CAB4550326.1"/>
    <property type="molecule type" value="Genomic_DNA"/>
</dbReference>
<gene>
    <name evidence="10" type="ORF">UFOPK1506_00403</name>
</gene>
<evidence type="ECO:0000256" key="8">
    <source>
        <dbReference type="ARBA" id="ARBA00023239"/>
    </source>
</evidence>
<dbReference type="InterPro" id="IPR002028">
    <property type="entry name" value="Trp_synthase_suA"/>
</dbReference>
<dbReference type="Pfam" id="PF00290">
    <property type="entry name" value="Trp_syntA"/>
    <property type="match status" value="1"/>
</dbReference>